<dbReference type="OMA" id="ARCDPHA"/>
<accession>I4F4B0</accession>
<keyword evidence="3" id="KW-1185">Reference proteome</keyword>
<dbReference type="KEGG" id="mmar:MODMU_5094"/>
<dbReference type="HOGENOM" id="CLU_985774_0_0_11"/>
<dbReference type="STRING" id="477641.MODMU_5094"/>
<feature type="signal peptide" evidence="1">
    <location>
        <begin position="1"/>
        <end position="20"/>
    </location>
</feature>
<protein>
    <recommendedName>
        <fullName evidence="4">Lipoprotein</fullName>
    </recommendedName>
</protein>
<evidence type="ECO:0008006" key="4">
    <source>
        <dbReference type="Google" id="ProtNLM"/>
    </source>
</evidence>
<dbReference type="PATRIC" id="fig|477641.3.peg.4787"/>
<gene>
    <name evidence="2" type="ordered locus">MODMU_5094</name>
</gene>
<evidence type="ECO:0000313" key="2">
    <source>
        <dbReference type="EMBL" id="CCH90473.1"/>
    </source>
</evidence>
<proteinExistence type="predicted"/>
<dbReference type="EMBL" id="FO203431">
    <property type="protein sequence ID" value="CCH90473.1"/>
    <property type="molecule type" value="Genomic_DNA"/>
</dbReference>
<feature type="chain" id="PRO_5003689206" description="Lipoprotein" evidence="1">
    <location>
        <begin position="21"/>
        <end position="280"/>
    </location>
</feature>
<evidence type="ECO:0000256" key="1">
    <source>
        <dbReference type="SAM" id="SignalP"/>
    </source>
</evidence>
<dbReference type="eggNOG" id="ENOG5033F7D">
    <property type="taxonomic scope" value="Bacteria"/>
</dbReference>
<reference evidence="2 3" key="1">
    <citation type="journal article" date="2012" name="J. Bacteriol.">
        <title>Genome Sequence of Radiation-Resistant Modestobacter marinus Strain BC501, a Representative Actinobacterium That Thrives on Calcareous Stone Surfaces.</title>
        <authorList>
            <person name="Normand P."/>
            <person name="Gury J."/>
            <person name="Pujic P."/>
            <person name="Chouaia B."/>
            <person name="Crotti E."/>
            <person name="Brusetti L."/>
            <person name="Daffonchio D."/>
            <person name="Vacherie B."/>
            <person name="Barbe V."/>
            <person name="Medigue C."/>
            <person name="Calteau A."/>
            <person name="Ghodhbane-Gtari F."/>
            <person name="Essoussi I."/>
            <person name="Nouioui I."/>
            <person name="Abbassi-Ghozzi I."/>
            <person name="Gtari M."/>
        </authorList>
    </citation>
    <scope>NUCLEOTIDE SEQUENCE [LARGE SCALE GENOMIC DNA]</scope>
    <source>
        <strain evidence="3">BC 501</strain>
    </source>
</reference>
<evidence type="ECO:0000313" key="3">
    <source>
        <dbReference type="Proteomes" id="UP000006461"/>
    </source>
</evidence>
<keyword evidence="1" id="KW-0732">Signal</keyword>
<dbReference type="Proteomes" id="UP000006461">
    <property type="component" value="Chromosome"/>
</dbReference>
<dbReference type="AlphaFoldDB" id="I4F4B0"/>
<organism evidence="2 3">
    <name type="scientific">Modestobacter italicus (strain DSM 44449 / CECT 9708 / BC 501)</name>
    <dbReference type="NCBI Taxonomy" id="2732864"/>
    <lineage>
        <taxon>Bacteria</taxon>
        <taxon>Bacillati</taxon>
        <taxon>Actinomycetota</taxon>
        <taxon>Actinomycetes</taxon>
        <taxon>Geodermatophilales</taxon>
        <taxon>Geodermatophilaceae</taxon>
        <taxon>Modestobacter</taxon>
    </lineage>
</organism>
<sequence length="280" mass="28820">MRGAAVCLVLVAVLAGCSGADEPPSAPPSPTVERLPEVPGISGEAVQLRTDAAIGGQVQVRLTDTGPAPFTVTSVQLDSPGFAPVPARTVAAAYAPGQTIDLPTPFGTVDCAAGVDPVAARITVQRPEGAVEELRVPLSGDTMAQVHDAACAVERVLAVVDIAVEDLTEAGTTATGVVVLTRRSGDEPVEVTRLGGSVVLQPVLDDELPVTLAAEQDELRLPVTFDAARCDPHALAETKKPFVFPLAVTVGDGESVPVDLPIEDAQKVQLEEFLGRVCTG</sequence>
<dbReference type="PROSITE" id="PS51257">
    <property type="entry name" value="PROKAR_LIPOPROTEIN"/>
    <property type="match status" value="1"/>
</dbReference>
<name>I4F4B0_MODI5</name>